<dbReference type="OrthoDB" id="9924778at2"/>
<dbReference type="AlphaFoldDB" id="A0A235CM48"/>
<dbReference type="RefSeq" id="WP_094276858.1">
    <property type="nucleotide sequence ID" value="NZ_JBLWZI010000001.1"/>
</dbReference>
<dbReference type="Proteomes" id="UP000295058">
    <property type="component" value="Unassembled WGS sequence"/>
</dbReference>
<accession>A0A235CM48</accession>
<gene>
    <name evidence="1" type="ORF">B6S09_02140</name>
    <name evidence="2" type="ORF">LY04_02789</name>
</gene>
<evidence type="ECO:0008006" key="5">
    <source>
        <dbReference type="Google" id="ProtNLM"/>
    </source>
</evidence>
<evidence type="ECO:0000313" key="4">
    <source>
        <dbReference type="Proteomes" id="UP000295058"/>
    </source>
</evidence>
<proteinExistence type="predicted"/>
<keyword evidence="4" id="KW-1185">Reference proteome</keyword>
<reference evidence="2 4" key="2">
    <citation type="submission" date="2019-03" db="EMBL/GenBank/DDBJ databases">
        <title>Genomic Encyclopedia of Archaeal and Bacterial Type Strains, Phase II (KMG-II): from individual species to whole genera.</title>
        <authorList>
            <person name="Goeker M."/>
        </authorList>
    </citation>
    <scope>NUCLEOTIDE SEQUENCE [LARGE SCALE GENOMIC DNA]</scope>
    <source>
        <strain evidence="2 4">DSM 15594</strain>
    </source>
</reference>
<name>A0A235CM48_9GAMM</name>
<evidence type="ECO:0000313" key="1">
    <source>
        <dbReference type="EMBL" id="OYD25668.1"/>
    </source>
</evidence>
<evidence type="ECO:0000313" key="2">
    <source>
        <dbReference type="EMBL" id="TDW56984.1"/>
    </source>
</evidence>
<comment type="caution">
    <text evidence="1">The sequence shown here is derived from an EMBL/GenBank/DDBJ whole genome shotgun (WGS) entry which is preliminary data.</text>
</comment>
<organism evidence="1 3">
    <name type="scientific">Oceanimonas baumannii</name>
    <dbReference type="NCBI Taxonomy" id="129578"/>
    <lineage>
        <taxon>Bacteria</taxon>
        <taxon>Pseudomonadati</taxon>
        <taxon>Pseudomonadota</taxon>
        <taxon>Gammaproteobacteria</taxon>
        <taxon>Aeromonadales</taxon>
        <taxon>Aeromonadaceae</taxon>
        <taxon>Oceanimonas</taxon>
    </lineage>
</organism>
<dbReference type="EMBL" id="NQJF01000002">
    <property type="protein sequence ID" value="OYD25668.1"/>
    <property type="molecule type" value="Genomic_DNA"/>
</dbReference>
<reference evidence="1 3" key="1">
    <citation type="submission" date="2017-08" db="EMBL/GenBank/DDBJ databases">
        <title>Draft Genome Sequence of the Marine Bacterium Oceanimonas baumannii ATCC 700832.</title>
        <authorList>
            <person name="Mcclelland W.D."/>
            <person name="Brennan M.A."/>
            <person name="Trachtenberg A.M."/>
            <person name="Maclea K.S."/>
        </authorList>
    </citation>
    <scope>NUCLEOTIDE SEQUENCE [LARGE SCALE GENOMIC DNA]</scope>
    <source>
        <strain evidence="1 3">ATCC 700832</strain>
    </source>
</reference>
<dbReference type="EMBL" id="SODO01000012">
    <property type="protein sequence ID" value="TDW56984.1"/>
    <property type="molecule type" value="Genomic_DNA"/>
</dbReference>
<protein>
    <recommendedName>
        <fullName evidence="5">Type II secretion system protein GspC N-terminal domain-containing protein</fullName>
    </recommendedName>
</protein>
<evidence type="ECO:0000313" key="3">
    <source>
        <dbReference type="Proteomes" id="UP000243640"/>
    </source>
</evidence>
<sequence length="163" mass="17473">MSFLKPLDIKLIAGFVVFAVLSTVATSLSISSDAEEDAASGNNFRFSLNEYEPLPELAPGNLFVSGRSRNDQDKKAEKQEAAEEAVSGEPVLTTIITRGSEKYAVFLIGKTKKMVQVGDSLDEVAKVVAINDYTVTISTPDGTSDFVIFPSSSDKLNQVSTDA</sequence>
<dbReference type="Proteomes" id="UP000243640">
    <property type="component" value="Unassembled WGS sequence"/>
</dbReference>